<evidence type="ECO:0000256" key="2">
    <source>
        <dbReference type="ARBA" id="ARBA00004613"/>
    </source>
</evidence>
<dbReference type="PANTHER" id="PTHR33353">
    <property type="entry name" value="PUTATIVE (AFU_ORTHOLOGUE AFUA_1G12560)-RELATED"/>
    <property type="match status" value="1"/>
</dbReference>
<dbReference type="CDD" id="cd21175">
    <property type="entry name" value="LPMO_AA9"/>
    <property type="match status" value="1"/>
</dbReference>
<evidence type="ECO:0000313" key="15">
    <source>
        <dbReference type="Proteomes" id="UP000224634"/>
    </source>
</evidence>
<feature type="domain" description="Auxiliary Activity family 9 catalytic" evidence="13">
    <location>
        <begin position="18"/>
        <end position="217"/>
    </location>
</feature>
<evidence type="ECO:0000256" key="3">
    <source>
        <dbReference type="ARBA" id="ARBA00022525"/>
    </source>
</evidence>
<gene>
    <name evidence="14" type="ORF">AJ80_09452</name>
</gene>
<dbReference type="EMBL" id="PDNA01000283">
    <property type="protein sequence ID" value="PGG98856.1"/>
    <property type="molecule type" value="Genomic_DNA"/>
</dbReference>
<name>A0A2B7WQJ3_POLH7</name>
<protein>
    <recommendedName>
        <fullName evidence="11">AA9 family lytic polysaccharide monooxygenase</fullName>
        <ecNumber evidence="11">1.14.99.56</ecNumber>
    </recommendedName>
    <alternativeName>
        <fullName evidence="11">Endo-beta-1,4-glucanase</fullName>
    </alternativeName>
    <alternativeName>
        <fullName evidence="11">Glycosyl hydrolase 61 family protein</fullName>
    </alternativeName>
</protein>
<organism evidence="14 15">
    <name type="scientific">Polytolypa hystricis (strain UAMH7299)</name>
    <dbReference type="NCBI Taxonomy" id="1447883"/>
    <lineage>
        <taxon>Eukaryota</taxon>
        <taxon>Fungi</taxon>
        <taxon>Dikarya</taxon>
        <taxon>Ascomycota</taxon>
        <taxon>Pezizomycotina</taxon>
        <taxon>Eurotiomycetes</taxon>
        <taxon>Eurotiomycetidae</taxon>
        <taxon>Onygenales</taxon>
        <taxon>Onygenales incertae sedis</taxon>
        <taxon>Polytolypa</taxon>
    </lineage>
</organism>
<evidence type="ECO:0000256" key="11">
    <source>
        <dbReference type="RuleBase" id="RU368122"/>
    </source>
</evidence>
<keyword evidence="7 11" id="KW-0119">Carbohydrate metabolism</keyword>
<keyword evidence="4 11" id="KW-0136">Cellulose degradation</keyword>
<evidence type="ECO:0000256" key="8">
    <source>
        <dbReference type="ARBA" id="ARBA00023326"/>
    </source>
</evidence>
<dbReference type="OrthoDB" id="5985073at2759"/>
<comment type="catalytic activity">
    <reaction evidence="10 11">
        <text>[(1-&gt;4)-beta-D-glucosyl]n+m + reduced acceptor + O2 = 4-dehydro-beta-D-glucosyl-[(1-&gt;4)-beta-D-glucosyl]n-1 + [(1-&gt;4)-beta-D-glucosyl]m + acceptor + H2O.</text>
        <dbReference type="EC" id="1.14.99.56"/>
    </reaction>
</comment>
<dbReference type="Pfam" id="PF03443">
    <property type="entry name" value="AA9"/>
    <property type="match status" value="1"/>
</dbReference>
<keyword evidence="12" id="KW-0732">Signal</keyword>
<evidence type="ECO:0000256" key="4">
    <source>
        <dbReference type="ARBA" id="ARBA00023001"/>
    </source>
</evidence>
<keyword evidence="6 11" id="KW-1015">Disulfide bond</keyword>
<evidence type="ECO:0000256" key="9">
    <source>
        <dbReference type="ARBA" id="ARBA00044502"/>
    </source>
</evidence>
<dbReference type="EC" id="1.14.99.56" evidence="11"/>
<keyword evidence="8 11" id="KW-0624">Polysaccharide degradation</keyword>
<dbReference type="GO" id="GO:0030245">
    <property type="term" value="P:cellulose catabolic process"/>
    <property type="evidence" value="ECO:0007669"/>
    <property type="project" value="UniProtKB-UniRule"/>
</dbReference>
<evidence type="ECO:0000256" key="1">
    <source>
        <dbReference type="ARBA" id="ARBA00001973"/>
    </source>
</evidence>
<keyword evidence="5" id="KW-0186">Copper</keyword>
<keyword evidence="15" id="KW-1185">Reference proteome</keyword>
<evidence type="ECO:0000256" key="7">
    <source>
        <dbReference type="ARBA" id="ARBA00023277"/>
    </source>
</evidence>
<dbReference type="GO" id="GO:0008810">
    <property type="term" value="F:cellulase activity"/>
    <property type="evidence" value="ECO:0007669"/>
    <property type="project" value="UniProtKB-UniRule"/>
</dbReference>
<dbReference type="InterPro" id="IPR049892">
    <property type="entry name" value="AA9"/>
</dbReference>
<dbReference type="PANTHER" id="PTHR33353:SF17">
    <property type="entry name" value="ENDO-BETA-1,4-GLUCANASE D"/>
    <property type="match status" value="1"/>
</dbReference>
<dbReference type="AlphaFoldDB" id="A0A2B7WQJ3"/>
<evidence type="ECO:0000256" key="6">
    <source>
        <dbReference type="ARBA" id="ARBA00023157"/>
    </source>
</evidence>
<evidence type="ECO:0000256" key="5">
    <source>
        <dbReference type="ARBA" id="ARBA00023008"/>
    </source>
</evidence>
<evidence type="ECO:0000259" key="13">
    <source>
        <dbReference type="Pfam" id="PF03443"/>
    </source>
</evidence>
<comment type="caution">
    <text evidence="14">The sequence shown here is derived from an EMBL/GenBank/DDBJ whole genome shotgun (WGS) entry which is preliminary data.</text>
</comment>
<dbReference type="GO" id="GO:0005576">
    <property type="term" value="C:extracellular region"/>
    <property type="evidence" value="ECO:0007669"/>
    <property type="project" value="UniProtKB-SubCell"/>
</dbReference>
<keyword evidence="3 11" id="KW-0964">Secreted</keyword>
<dbReference type="GO" id="GO:0030248">
    <property type="term" value="F:cellulose binding"/>
    <property type="evidence" value="ECO:0007669"/>
    <property type="project" value="UniProtKB-UniRule"/>
</dbReference>
<evidence type="ECO:0000313" key="14">
    <source>
        <dbReference type="EMBL" id="PGG98856.1"/>
    </source>
</evidence>
<feature type="chain" id="PRO_5012315591" description="AA9 family lytic polysaccharide monooxygenase" evidence="12">
    <location>
        <begin position="18"/>
        <end position="233"/>
    </location>
</feature>
<comment type="domain">
    <text evidence="11">Has a modular structure: an endo-beta-1,4-glucanase catalytic module at the N-terminus, a linker rich in serines and threonines, and a C-terminal carbohydrate-binding module (CBM).</text>
</comment>
<dbReference type="InterPro" id="IPR005103">
    <property type="entry name" value="AA9_LPMO"/>
</dbReference>
<dbReference type="Gene3D" id="2.70.50.70">
    <property type="match status" value="1"/>
</dbReference>
<dbReference type="Proteomes" id="UP000224634">
    <property type="component" value="Unassembled WGS sequence"/>
</dbReference>
<proteinExistence type="inferred from homology"/>
<comment type="cofactor">
    <cofactor evidence="1">
        <name>Cu(2+)</name>
        <dbReference type="ChEBI" id="CHEBI:29036"/>
    </cofactor>
</comment>
<comment type="function">
    <text evidence="11">Lytic polysaccharide monooxygenase (LMPO) that depolymerizes crystalline and amorphous polysaccharides via the oxidation of scissile alpha- or beta-(1-4)-glycosidic bonds, yielding C1 and/or C4 oxidation products. Catalysis by LPMOs requires the reduction of the active-site copper from Cu(II) to Cu(I) by a reducing agent and H(2)O(2) or O(2) as a cosubstrate.</text>
</comment>
<accession>A0A2B7WQJ3</accession>
<dbReference type="STRING" id="1447883.A0A2B7WQJ3"/>
<comment type="subcellular location">
    <subcellularLocation>
        <location evidence="2 11">Secreted</location>
    </subcellularLocation>
</comment>
<comment type="similarity">
    <text evidence="9">Belongs to the polysaccharide monooxygenase AA9 family.</text>
</comment>
<evidence type="ECO:0000256" key="10">
    <source>
        <dbReference type="ARBA" id="ARBA00045077"/>
    </source>
</evidence>
<reference evidence="14 15" key="1">
    <citation type="submission" date="2017-10" db="EMBL/GenBank/DDBJ databases">
        <title>Comparative genomics in systemic dimorphic fungi from Ajellomycetaceae.</title>
        <authorList>
            <person name="Munoz J.F."/>
            <person name="Mcewen J.G."/>
            <person name="Clay O.K."/>
            <person name="Cuomo C.A."/>
        </authorList>
    </citation>
    <scope>NUCLEOTIDE SEQUENCE [LARGE SCALE GENOMIC DNA]</scope>
    <source>
        <strain evidence="14 15">UAMH7299</strain>
    </source>
</reference>
<evidence type="ECO:0000256" key="12">
    <source>
        <dbReference type="SAM" id="SignalP"/>
    </source>
</evidence>
<sequence length="233" mass="24769">MLVKASTLLYLAGSAAAHCTLQYSIVNGQETTSNIRRVPNNNPIQNVQSSTLACNVNGENPAGSIQQVQAGGSITLEWHHEGRNTQAIDASHKGPILTYLAKVGSATSERNPANLDWFKIAHTGLEGENWAVDTLRANNGKWTVQIPSSIANGEYLIRQEIIALHSAYAPGGAQFYVGCAQISVTGGGSASPPTVKIPGVYDANHPGITISIYNSKGDPYPESYEIPGPEPFQ</sequence>
<feature type="signal peptide" evidence="12">
    <location>
        <begin position="1"/>
        <end position="17"/>
    </location>
</feature>